<reference evidence="4" key="3">
    <citation type="submission" date="2019-08" db="EMBL/GenBank/DDBJ databases">
        <authorList>
            <consortium name="Photinus pyralis genome working group"/>
            <person name="Fallon T.R."/>
            <person name="Sander Lower S.E."/>
            <person name="Weng J.-K."/>
        </authorList>
    </citation>
    <scope>NUCLEOTIDE SEQUENCE</scope>
    <source>
        <strain evidence="4">1611_PpyrPB1</strain>
        <tissue evidence="4">Whole body</tissue>
    </source>
</reference>
<reference evidence="3" key="1">
    <citation type="journal article" date="2016" name="Sci. Rep.">
        <title>Molecular characterization of firefly nuptial gifts: a multi-omics approach sheds light on postcopulatory sexual selection.</title>
        <authorList>
            <person name="Al-Wathiqui N."/>
            <person name="Fallon T.R."/>
            <person name="South A."/>
            <person name="Weng J.K."/>
            <person name="Lewis S.M."/>
        </authorList>
    </citation>
    <scope>NUCLEOTIDE SEQUENCE</scope>
</reference>
<reference evidence="4 5" key="2">
    <citation type="journal article" date="2018" name="Elife">
        <title>Firefly genomes illuminate parallel origins of bioluminescence in beetles.</title>
        <authorList>
            <person name="Fallon T.R."/>
            <person name="Lower S.E."/>
            <person name="Chang C.H."/>
            <person name="Bessho-Uehara M."/>
            <person name="Martin G.J."/>
            <person name="Bewick A.J."/>
            <person name="Behringer M."/>
            <person name="Debat H.J."/>
            <person name="Wong I."/>
            <person name="Day J.C."/>
            <person name="Suvorov A."/>
            <person name="Silva C.J."/>
            <person name="Stanger-Hall K.F."/>
            <person name="Hall D.W."/>
            <person name="Schmitz R.J."/>
            <person name="Nelson D.R."/>
            <person name="Lewis S.M."/>
            <person name="Shigenobu S."/>
            <person name="Bybee S.M."/>
            <person name="Larracuente A.M."/>
            <person name="Oba Y."/>
            <person name="Weng J.K."/>
        </authorList>
    </citation>
    <scope>NUCLEOTIDE SEQUENCE [LARGE SCALE GENOMIC DNA]</scope>
    <source>
        <strain evidence="4">1611_PpyrPB1</strain>
        <tissue evidence="4">Whole body</tissue>
    </source>
</reference>
<sequence length="558" mass="63180">MDTAYVHTVLQAWAVLSVLYTLVAVKYSHLMKNNPGFFTINFTEFGWLLLIVLFAPVITVFMLVLLAYRQLVRVLIKLKHGKDFGGLLNAADAVHVLETSRESKLGVLFVLKYKKSNPTSFYQTFENAVYSTSLIICPKTRAIFQKSMGYFYYLKNQVTLSECIHKITVTNDGKKVTDKSTFMQFLHEREDTPLPKDNAGLWDVFIGTNPIQWKSENTDEDADFYPILFRYHHSLFDGYHLLKTIFNNFSDERLPKQVTQQGGLPTVRCTMSAWIRSYIQHLGIIVITPWRLFMLTKTLAKDCNMLCGKKLRNEKLFGFNIEETPYYVDSIKTAKKKVPGTSFTDVVLTAISMALTKYFNASGDVPSHITVATPEVPHATNLLQIATTRNTKKQSVCENKVKFSLRKLPIGKQHMSADKKLELISQQGSYFKNPTAVEADYTVTHTLFALLPVPMLVRLFNTARYTAIVTNLPGPRATSFCNGHSLQDIVAWSISKETTRTGISFLISTYDNRLGVTMTADRAIISRYEDIDSIVKNIYIAIDDLTNSINHNDIAKAG</sequence>
<dbReference type="OrthoDB" id="619536at2759"/>
<dbReference type="InterPro" id="IPR009721">
    <property type="entry name" value="O-acyltransferase_WSD1_C"/>
</dbReference>
<accession>A0A1Y1M7K5</accession>
<feature type="transmembrane region" description="Helical" evidence="1">
    <location>
        <begin position="45"/>
        <end position="68"/>
    </location>
</feature>
<evidence type="ECO:0000256" key="1">
    <source>
        <dbReference type="SAM" id="Phobius"/>
    </source>
</evidence>
<evidence type="ECO:0000313" key="3">
    <source>
        <dbReference type="EMBL" id="JAV80978.1"/>
    </source>
</evidence>
<keyword evidence="5" id="KW-1185">Reference proteome</keyword>
<dbReference type="GO" id="GO:0005886">
    <property type="term" value="C:plasma membrane"/>
    <property type="evidence" value="ECO:0007669"/>
    <property type="project" value="TreeGrafter"/>
</dbReference>
<organism evidence="3">
    <name type="scientific">Photinus pyralis</name>
    <name type="common">Common eastern firefly</name>
    <name type="synonym">Lampyris pyralis</name>
    <dbReference type="NCBI Taxonomy" id="7054"/>
    <lineage>
        <taxon>Eukaryota</taxon>
        <taxon>Metazoa</taxon>
        <taxon>Ecdysozoa</taxon>
        <taxon>Arthropoda</taxon>
        <taxon>Hexapoda</taxon>
        <taxon>Insecta</taxon>
        <taxon>Pterygota</taxon>
        <taxon>Neoptera</taxon>
        <taxon>Endopterygota</taxon>
        <taxon>Coleoptera</taxon>
        <taxon>Polyphaga</taxon>
        <taxon>Elateriformia</taxon>
        <taxon>Elateroidea</taxon>
        <taxon>Lampyridae</taxon>
        <taxon>Lampyrinae</taxon>
        <taxon>Photinus</taxon>
    </lineage>
</organism>
<dbReference type="GO" id="GO:0008374">
    <property type="term" value="F:O-acyltransferase activity"/>
    <property type="evidence" value="ECO:0007669"/>
    <property type="project" value="InterPro"/>
</dbReference>
<dbReference type="Proteomes" id="UP000327044">
    <property type="component" value="Unassembled WGS sequence"/>
</dbReference>
<name>A0A1Y1M7K5_PHOPY</name>
<protein>
    <recommendedName>
        <fullName evidence="2">O-acyltransferase WSD1 C-terminal domain-containing protein</fullName>
    </recommendedName>
</protein>
<keyword evidence="1" id="KW-0812">Transmembrane</keyword>
<dbReference type="EMBL" id="GEZM01040039">
    <property type="protein sequence ID" value="JAV80978.1"/>
    <property type="molecule type" value="Transcribed_RNA"/>
</dbReference>
<proteinExistence type="predicted"/>
<dbReference type="InterPro" id="IPR045034">
    <property type="entry name" value="O-acyltransferase_WSD1-like"/>
</dbReference>
<dbReference type="InParanoid" id="A0A1Y1M7K5"/>
<dbReference type="GO" id="GO:0019432">
    <property type="term" value="P:triglyceride biosynthetic process"/>
    <property type="evidence" value="ECO:0007669"/>
    <property type="project" value="TreeGrafter"/>
</dbReference>
<dbReference type="EMBL" id="VVIM01000002">
    <property type="protein sequence ID" value="KAB0801850.1"/>
    <property type="molecule type" value="Genomic_DNA"/>
</dbReference>
<evidence type="ECO:0000313" key="5">
    <source>
        <dbReference type="Proteomes" id="UP000327044"/>
    </source>
</evidence>
<dbReference type="Pfam" id="PF06974">
    <property type="entry name" value="WS_DGAT_C"/>
    <property type="match status" value="1"/>
</dbReference>
<dbReference type="PANTHER" id="PTHR31650:SF1">
    <property type="entry name" value="WAX ESTER SYNTHASE_DIACYLGLYCEROL ACYLTRANSFERASE 4-RELATED"/>
    <property type="match status" value="1"/>
</dbReference>
<keyword evidence="1" id="KW-0472">Membrane</keyword>
<dbReference type="PANTHER" id="PTHR31650">
    <property type="entry name" value="O-ACYLTRANSFERASE (WSD1-LIKE) FAMILY PROTEIN"/>
    <property type="match status" value="1"/>
</dbReference>
<feature type="transmembrane region" description="Helical" evidence="1">
    <location>
        <begin position="6"/>
        <end position="25"/>
    </location>
</feature>
<evidence type="ECO:0000259" key="2">
    <source>
        <dbReference type="Pfam" id="PF06974"/>
    </source>
</evidence>
<keyword evidence="1" id="KW-1133">Transmembrane helix</keyword>
<feature type="domain" description="O-acyltransferase WSD1 C-terminal" evidence="2">
    <location>
        <begin position="399"/>
        <end position="530"/>
    </location>
</feature>
<gene>
    <name evidence="4" type="ORF">PPYR_04036</name>
</gene>
<evidence type="ECO:0000313" key="4">
    <source>
        <dbReference type="EMBL" id="KAB0801850.1"/>
    </source>
</evidence>
<dbReference type="AlphaFoldDB" id="A0A1Y1M7K5"/>